<dbReference type="GO" id="GO:0005829">
    <property type="term" value="C:cytosol"/>
    <property type="evidence" value="ECO:0007669"/>
    <property type="project" value="TreeGrafter"/>
</dbReference>
<reference evidence="2" key="1">
    <citation type="journal article" date="2022" name="Int. J. Syst. Evol. Microbiol.">
        <title>Prevotella lacticifex sp. nov., isolated from the rumen of cows.</title>
        <authorList>
            <person name="Shinkai T."/>
            <person name="Ikeyama N."/>
            <person name="Kumagai M."/>
            <person name="Ohmori H."/>
            <person name="Sakamoto M."/>
            <person name="Ohkuma M."/>
            <person name="Mitsumori M."/>
        </authorList>
    </citation>
    <scope>NUCLEOTIDE SEQUENCE</scope>
    <source>
        <strain evidence="2">R5076</strain>
    </source>
</reference>
<organism evidence="2 3">
    <name type="scientific">Prevotella lacticifex</name>
    <dbReference type="NCBI Taxonomy" id="2854755"/>
    <lineage>
        <taxon>Bacteria</taxon>
        <taxon>Pseudomonadati</taxon>
        <taxon>Bacteroidota</taxon>
        <taxon>Bacteroidia</taxon>
        <taxon>Bacteroidales</taxon>
        <taxon>Prevotellaceae</taxon>
        <taxon>Prevotella</taxon>
    </lineage>
</organism>
<dbReference type="AlphaFoldDB" id="A0A9R1CCI4"/>
<evidence type="ECO:0000313" key="3">
    <source>
        <dbReference type="Proteomes" id="UP000825483"/>
    </source>
</evidence>
<dbReference type="PANTHER" id="PTHR47396:SF1">
    <property type="entry name" value="ATP-DEPENDENT HELICASE IRC3-RELATED"/>
    <property type="match status" value="1"/>
</dbReference>
<keyword evidence="2" id="KW-0540">Nuclease</keyword>
<dbReference type="GeneID" id="72465840"/>
<dbReference type="InterPro" id="IPR027417">
    <property type="entry name" value="P-loop_NTPase"/>
</dbReference>
<dbReference type="CDD" id="cd18785">
    <property type="entry name" value="SF2_C"/>
    <property type="match status" value="1"/>
</dbReference>
<keyword evidence="2" id="KW-0255">Endonuclease</keyword>
<dbReference type="SUPFAM" id="SSF52540">
    <property type="entry name" value="P-loop containing nucleoside triphosphate hydrolases"/>
    <property type="match status" value="2"/>
</dbReference>
<dbReference type="Proteomes" id="UP000825483">
    <property type="component" value="Unassembled WGS sequence"/>
</dbReference>
<comment type="caution">
    <text evidence="2">The sequence shown here is derived from an EMBL/GenBank/DDBJ whole genome shotgun (WGS) entry which is preliminary data.</text>
</comment>
<keyword evidence="2" id="KW-0378">Hydrolase</keyword>
<keyword evidence="3" id="KW-1185">Reference proteome</keyword>
<dbReference type="Gene3D" id="3.40.50.300">
    <property type="entry name" value="P-loop containing nucleotide triphosphate hydrolases"/>
    <property type="match status" value="2"/>
</dbReference>
<name>A0A9R1CCI4_9BACT</name>
<proteinExistence type="predicted"/>
<evidence type="ECO:0000259" key="1">
    <source>
        <dbReference type="Pfam" id="PF04851"/>
    </source>
</evidence>
<dbReference type="GO" id="GO:0016787">
    <property type="term" value="F:hydrolase activity"/>
    <property type="evidence" value="ECO:0007669"/>
    <property type="project" value="InterPro"/>
</dbReference>
<gene>
    <name evidence="2" type="ORF">PRLR5076_29640</name>
</gene>
<dbReference type="RefSeq" id="WP_223928400.1">
    <property type="nucleotide sequence ID" value="NZ_BPTU01000002.1"/>
</dbReference>
<protein>
    <submittedName>
        <fullName evidence="2">Type III restriction endonuclease</fullName>
    </submittedName>
</protein>
<dbReference type="GO" id="GO:0005524">
    <property type="term" value="F:ATP binding"/>
    <property type="evidence" value="ECO:0007669"/>
    <property type="project" value="InterPro"/>
</dbReference>
<dbReference type="PANTHER" id="PTHR47396">
    <property type="entry name" value="TYPE I RESTRICTION ENZYME ECOKI R PROTEIN"/>
    <property type="match status" value="1"/>
</dbReference>
<dbReference type="InterPro" id="IPR050742">
    <property type="entry name" value="Helicase_Restrict-Modif_Enz"/>
</dbReference>
<dbReference type="EMBL" id="BPUB01000002">
    <property type="protein sequence ID" value="GJG60113.1"/>
    <property type="molecule type" value="Genomic_DNA"/>
</dbReference>
<accession>A0A9R1CCI4</accession>
<evidence type="ECO:0000313" key="2">
    <source>
        <dbReference type="EMBL" id="GJG60113.1"/>
    </source>
</evidence>
<feature type="domain" description="Helicase/UvrB N-terminal" evidence="1">
    <location>
        <begin position="5"/>
        <end position="260"/>
    </location>
</feature>
<dbReference type="InterPro" id="IPR006935">
    <property type="entry name" value="Helicase/UvrB_N"/>
</dbReference>
<dbReference type="GO" id="GO:0004519">
    <property type="term" value="F:endonuclease activity"/>
    <property type="evidence" value="ECO:0007669"/>
    <property type="project" value="UniProtKB-KW"/>
</dbReference>
<sequence>MGELFNLKDYQQDVLDDLALYIRTLNQSANLSSAFARYWKDKAAANDIDIHYHDDVTGVPNVTIKVPTAGGKTFIACNALRTIFDELPNRELGKVVVWFVPSDTILSQTFANLSNKEHPYRQKLDTLFNNRVYVVDKSMALLGNGISPSDISGQLTVFVLSVQSFIERVQRNHRDKSYLNNPLAYRENGNLEGYVKQLEAYYKSEINIDSADESSLIRYIAMLHPVTVIDESHNFTSDLRVDTLKNIHPSFIFDLTATPRENSNIISYVDAGRLKKENMVKLPVIVYNNRNKVDVISNAIVLRRQLEEKAKKAGLTIGSYVRPIVLFQAEPRTSDDTQTYEKIKRMLLDSGIPEKEVKIKTANVNELKGVDLMSEDCPVRYIITVNALKEGWDCPFAYILATIANRTSKIDVEQIIGRILRQPYTKRFDDEMLNMSYVLTCGENFNETVEEVVKGLNHSGYSRRDYRKVDTINRLKQMPEHGNYAQTDLFEDSEQRAAQTDEANDPTGDIDISQIKDAVSTSLSDNVPIQEISQLAQTQGEDYLQQMNQESENKQNLPPTMRNAPQYKIREEFKEVVDSIELPNFSVPVSESDLFIAAASELHAPLSRKFLLKGFALAEKDKEISFDLNLEARALDIENRGRGETSIVATTLNKYQQQALLSVMSAGSHETKLATITNNVVNMLSKDDEVGAKDLRDYINSVLKTKSDAELMRMANILPSVSERFRIKIKRLKNDYARQRFQDVYDDGTLSVRPDYHFPATISCVSQAIYPKGLYEVEDGNMDNFEKRVIDKIANLDNVLFWHRNPSRIGFKINGYVNNHYPDFIVVTKKRNVILVETKGRQLDGSDSEYKIEIGRKWDALAGHQYHYFMVFPDDAKDPLKDAMAESRLISLLRNM</sequence>
<dbReference type="GO" id="GO:0003677">
    <property type="term" value="F:DNA binding"/>
    <property type="evidence" value="ECO:0007669"/>
    <property type="project" value="InterPro"/>
</dbReference>
<dbReference type="Pfam" id="PF04851">
    <property type="entry name" value="ResIII"/>
    <property type="match status" value="1"/>
</dbReference>